<dbReference type="EMBL" id="CP030759">
    <property type="protein sequence ID" value="AXA37140.1"/>
    <property type="molecule type" value="Genomic_DNA"/>
</dbReference>
<dbReference type="Proteomes" id="UP000262583">
    <property type="component" value="Chromosome"/>
</dbReference>
<keyword evidence="4 7" id="KW-0812">Transmembrane</keyword>
<feature type="transmembrane region" description="Helical" evidence="7">
    <location>
        <begin position="61"/>
        <end position="85"/>
    </location>
</feature>
<evidence type="ECO:0000256" key="3">
    <source>
        <dbReference type="ARBA" id="ARBA00022475"/>
    </source>
</evidence>
<dbReference type="InterPro" id="IPR005614">
    <property type="entry name" value="NrfD-like"/>
</dbReference>
<keyword evidence="5 7" id="KW-1133">Transmembrane helix</keyword>
<evidence type="ECO:0000256" key="4">
    <source>
        <dbReference type="ARBA" id="ARBA00022692"/>
    </source>
</evidence>
<evidence type="ECO:0000313" key="9">
    <source>
        <dbReference type="Proteomes" id="UP000262583"/>
    </source>
</evidence>
<comment type="subcellular location">
    <subcellularLocation>
        <location evidence="1">Cell membrane</location>
        <topology evidence="1">Multi-pass membrane protein</topology>
    </subcellularLocation>
</comment>
<comment type="similarity">
    <text evidence="2">Belongs to the NrfD family.</text>
</comment>
<organism evidence="8 9">
    <name type="scientific">Sumerlaea chitinivorans</name>
    <dbReference type="NCBI Taxonomy" id="2250252"/>
    <lineage>
        <taxon>Bacteria</taxon>
        <taxon>Candidatus Sumerlaeota</taxon>
        <taxon>Candidatus Sumerlaeia</taxon>
        <taxon>Candidatus Sumerlaeales</taxon>
        <taxon>Candidatus Sumerlaeaceae</taxon>
        <taxon>Candidatus Sumerlaea</taxon>
    </lineage>
</organism>
<feature type="transmembrane region" description="Helical" evidence="7">
    <location>
        <begin position="362"/>
        <end position="380"/>
    </location>
</feature>
<reference evidence="8 9" key="1">
    <citation type="submission" date="2018-05" db="EMBL/GenBank/DDBJ databases">
        <title>A metagenomic window into the 2 km-deep terrestrial subsurface aquifer revealed taxonomically and functionally diverse microbial community comprising novel uncultured bacterial lineages.</title>
        <authorList>
            <person name="Kadnikov V.V."/>
            <person name="Mardanov A.V."/>
            <person name="Beletsky A.V."/>
            <person name="Banks D."/>
            <person name="Pimenov N.V."/>
            <person name="Frank Y.A."/>
            <person name="Karnachuk O.V."/>
            <person name="Ravin N.V."/>
        </authorList>
    </citation>
    <scope>NUCLEOTIDE SEQUENCE [LARGE SCALE GENOMIC DNA]</scope>
    <source>
        <strain evidence="8">BY</strain>
    </source>
</reference>
<feature type="transmembrane region" description="Helical" evidence="7">
    <location>
        <begin position="282"/>
        <end position="302"/>
    </location>
</feature>
<gene>
    <name evidence="8" type="ORF">BRCON_2370</name>
</gene>
<keyword evidence="3" id="KW-1003">Cell membrane</keyword>
<sequence length="398" mass="44277">MNSLADTVSKRFEPVPPSLPLKPLLWLVWFVSVLVGGYGVYLRLTQGHLPAGYGSYVPWGLWIALYFHGVGMAGGVFVISALGYLLRWRGFAHERSLRLAIVLSVASIIPAFLGVFLDLGRMDRAVRIAAHPNFTSMMAFNAWMYGLYMCVAAVIFFLSYRPQTPWLRPLLCVGMLLSTMFPSQSGAFFGVVDARSYWHNPLLPVLFFTSAVTAGSALLLVVRYIVGGTSCAQNVAALRSLRNITIGGLVLYLFFEFAEISISLWNPMSHAPAVELVLFGSYWWVFWLIHLLAGGVVAFVLLVRRHQILSWAVGALLVAVTFVSARLNVLIPGQVVSELHGLQEAFYHPRLQYLYHPTAMEYYVGLFMVAVGLTIFFVGWRISQLLEATSQPSQSNTR</sequence>
<feature type="transmembrane region" description="Helical" evidence="7">
    <location>
        <begin position="202"/>
        <end position="222"/>
    </location>
</feature>
<dbReference type="Gene3D" id="1.20.1630.10">
    <property type="entry name" value="Formate dehydrogenase/DMSO reductase domain"/>
    <property type="match status" value="1"/>
</dbReference>
<dbReference type="AlphaFoldDB" id="A0A2Z4Y7E3"/>
<dbReference type="KEGG" id="schv:BRCON_2370"/>
<evidence type="ECO:0000256" key="5">
    <source>
        <dbReference type="ARBA" id="ARBA00022989"/>
    </source>
</evidence>
<evidence type="ECO:0000256" key="1">
    <source>
        <dbReference type="ARBA" id="ARBA00004651"/>
    </source>
</evidence>
<feature type="transmembrane region" description="Helical" evidence="7">
    <location>
        <begin position="21"/>
        <end position="41"/>
    </location>
</feature>
<proteinExistence type="inferred from homology"/>
<name>A0A2Z4Y7E3_SUMC1</name>
<feature type="transmembrane region" description="Helical" evidence="7">
    <location>
        <begin position="170"/>
        <end position="190"/>
    </location>
</feature>
<evidence type="ECO:0000256" key="7">
    <source>
        <dbReference type="SAM" id="Phobius"/>
    </source>
</evidence>
<feature type="transmembrane region" description="Helical" evidence="7">
    <location>
        <begin position="243"/>
        <end position="262"/>
    </location>
</feature>
<evidence type="ECO:0000313" key="8">
    <source>
        <dbReference type="EMBL" id="AXA37140.1"/>
    </source>
</evidence>
<protein>
    <submittedName>
        <fullName evidence="8">Molybdopterin oxidoreductase membrane subunit</fullName>
    </submittedName>
</protein>
<feature type="transmembrane region" description="Helical" evidence="7">
    <location>
        <begin position="309"/>
        <end position="331"/>
    </location>
</feature>
<dbReference type="GO" id="GO:0005886">
    <property type="term" value="C:plasma membrane"/>
    <property type="evidence" value="ECO:0007669"/>
    <property type="project" value="UniProtKB-SubCell"/>
</dbReference>
<feature type="transmembrane region" description="Helical" evidence="7">
    <location>
        <begin position="137"/>
        <end position="158"/>
    </location>
</feature>
<accession>A0A2Z4Y7E3</accession>
<keyword evidence="6 7" id="KW-0472">Membrane</keyword>
<feature type="transmembrane region" description="Helical" evidence="7">
    <location>
        <begin position="97"/>
        <end position="117"/>
    </location>
</feature>
<dbReference type="Pfam" id="PF03916">
    <property type="entry name" value="NrfD"/>
    <property type="match status" value="1"/>
</dbReference>
<evidence type="ECO:0000256" key="6">
    <source>
        <dbReference type="ARBA" id="ARBA00023136"/>
    </source>
</evidence>
<dbReference type="InterPro" id="IPR052049">
    <property type="entry name" value="Electron_transfer_protein"/>
</dbReference>
<dbReference type="PANTHER" id="PTHR34856">
    <property type="entry name" value="PROTEIN NRFD"/>
    <property type="match status" value="1"/>
</dbReference>
<evidence type="ECO:0000256" key="2">
    <source>
        <dbReference type="ARBA" id="ARBA00008929"/>
    </source>
</evidence>
<dbReference type="PANTHER" id="PTHR34856:SF2">
    <property type="entry name" value="PROTEIN NRFD"/>
    <property type="match status" value="1"/>
</dbReference>